<dbReference type="AlphaFoldDB" id="A0ABD0JYE5"/>
<gene>
    <name evidence="1" type="ORF">BaRGS_00029122</name>
</gene>
<organism evidence="1 2">
    <name type="scientific">Batillaria attramentaria</name>
    <dbReference type="NCBI Taxonomy" id="370345"/>
    <lineage>
        <taxon>Eukaryota</taxon>
        <taxon>Metazoa</taxon>
        <taxon>Spiralia</taxon>
        <taxon>Lophotrochozoa</taxon>
        <taxon>Mollusca</taxon>
        <taxon>Gastropoda</taxon>
        <taxon>Caenogastropoda</taxon>
        <taxon>Sorbeoconcha</taxon>
        <taxon>Cerithioidea</taxon>
        <taxon>Batillariidae</taxon>
        <taxon>Batillaria</taxon>
    </lineage>
</organism>
<keyword evidence="2" id="KW-1185">Reference proteome</keyword>
<comment type="caution">
    <text evidence="1">The sequence shown here is derived from an EMBL/GenBank/DDBJ whole genome shotgun (WGS) entry which is preliminary data.</text>
</comment>
<protein>
    <submittedName>
        <fullName evidence="1">Uncharacterized protein</fullName>
    </submittedName>
</protein>
<evidence type="ECO:0000313" key="1">
    <source>
        <dbReference type="EMBL" id="KAK7479656.1"/>
    </source>
</evidence>
<proteinExistence type="predicted"/>
<reference evidence="1 2" key="1">
    <citation type="journal article" date="2023" name="Sci. Data">
        <title>Genome assembly of the Korean intertidal mud-creeper Batillaria attramentaria.</title>
        <authorList>
            <person name="Patra A.K."/>
            <person name="Ho P.T."/>
            <person name="Jun S."/>
            <person name="Lee S.J."/>
            <person name="Kim Y."/>
            <person name="Won Y.J."/>
        </authorList>
    </citation>
    <scope>NUCLEOTIDE SEQUENCE [LARGE SCALE GENOMIC DNA]</scope>
    <source>
        <strain evidence="1">Wonlab-2016</strain>
    </source>
</reference>
<accession>A0ABD0JYE5</accession>
<evidence type="ECO:0000313" key="2">
    <source>
        <dbReference type="Proteomes" id="UP001519460"/>
    </source>
</evidence>
<sequence>MDCTVVDTDQGCEDESVSQSKSHNSWFPHKRCSSQKLAHGDQVRLGRRKTLQHVHSTRNCHHFCDHSKSSLKHIITEIYRVQFDLRSRQLDQSNSKLVRSTQSSNSLNSAPLPTRYNKTSSCLAAAAKGLTGISKHC</sequence>
<dbReference type="Proteomes" id="UP001519460">
    <property type="component" value="Unassembled WGS sequence"/>
</dbReference>
<dbReference type="EMBL" id="JACVVK020000298">
    <property type="protein sequence ID" value="KAK7479656.1"/>
    <property type="molecule type" value="Genomic_DNA"/>
</dbReference>
<name>A0ABD0JYE5_9CAEN</name>